<dbReference type="Gene3D" id="3.40.50.300">
    <property type="entry name" value="P-loop containing nucleotide triphosphate hydrolases"/>
    <property type="match status" value="1"/>
</dbReference>
<name>A0A933IDV7_UNCT6</name>
<dbReference type="InterPro" id="IPR001482">
    <property type="entry name" value="T2SS/T4SS_dom"/>
</dbReference>
<dbReference type="NCBIfam" id="TIGR01420">
    <property type="entry name" value="pilT_fam"/>
    <property type="match status" value="1"/>
</dbReference>
<evidence type="ECO:0000256" key="1">
    <source>
        <dbReference type="ARBA" id="ARBA00006611"/>
    </source>
</evidence>
<dbReference type="PANTHER" id="PTHR30486">
    <property type="entry name" value="TWITCHING MOTILITY PROTEIN PILT"/>
    <property type="match status" value="1"/>
</dbReference>
<dbReference type="InterPro" id="IPR027417">
    <property type="entry name" value="P-loop_NTPase"/>
</dbReference>
<dbReference type="Gene3D" id="3.30.450.90">
    <property type="match status" value="1"/>
</dbReference>
<protein>
    <submittedName>
        <fullName evidence="3">Type IV pilus twitching motility protein PilT</fullName>
    </submittedName>
</protein>
<dbReference type="Proteomes" id="UP000736328">
    <property type="component" value="Unassembled WGS sequence"/>
</dbReference>
<feature type="domain" description="Bacterial type II secretion system protein E" evidence="2">
    <location>
        <begin position="194"/>
        <end position="208"/>
    </location>
</feature>
<proteinExistence type="inferred from homology"/>
<reference evidence="3" key="1">
    <citation type="submission" date="2020-07" db="EMBL/GenBank/DDBJ databases">
        <title>Huge and variable diversity of episymbiotic CPR bacteria and DPANN archaea in groundwater ecosystems.</title>
        <authorList>
            <person name="He C.Y."/>
            <person name="Keren R."/>
            <person name="Whittaker M."/>
            <person name="Farag I.F."/>
            <person name="Doudna J."/>
            <person name="Cate J.H.D."/>
            <person name="Banfield J.F."/>
        </authorList>
    </citation>
    <scope>NUCLEOTIDE SEQUENCE</scope>
    <source>
        <strain evidence="3">NC_groundwater_1520_Pr4_B-0.1um_53_5</strain>
    </source>
</reference>
<sequence length="357" mass="40208">MITLQQLLEEMIQKKASDLHLTAGVSPVFRVDGELIQSNHDVLTPEMTQTLAYSILNDRQKKKFEMEQELDLSFGVQGLSRFRGNIFLQRGCTAMALRTIPWEIRTFQELGLPPVAAELASMPKGLVLVTGPTGSGKSTTLATMIDKINVERRAHILTVEDPIEYMHRHKKSIVNQRQLEADTKSFENALKYVLRQDPDVVLVGEMRDLVTFEAALRIAETGHLTFATLHTNSAAESIHRIIDAFPAYQQPQVRAQLAFVLNGVMTQQLLPLTKGGRTMALEVMICTPAIKAMIRDDKVHQIYSLIQAGSKYGMQTMNQSLFQLFMDKKISLDSAFDYTSNSEELDQMIKRRQVLLA</sequence>
<dbReference type="GO" id="GO:0005524">
    <property type="term" value="F:ATP binding"/>
    <property type="evidence" value="ECO:0007669"/>
    <property type="project" value="InterPro"/>
</dbReference>
<evidence type="ECO:0000313" key="3">
    <source>
        <dbReference type="EMBL" id="MBI4726653.1"/>
    </source>
</evidence>
<dbReference type="PROSITE" id="PS00662">
    <property type="entry name" value="T2SP_E"/>
    <property type="match status" value="1"/>
</dbReference>
<comment type="caution">
    <text evidence="3">The sequence shown here is derived from an EMBL/GenBank/DDBJ whole genome shotgun (WGS) entry which is preliminary data.</text>
</comment>
<dbReference type="InterPro" id="IPR006321">
    <property type="entry name" value="PilT/PilU"/>
</dbReference>
<dbReference type="SUPFAM" id="SSF52540">
    <property type="entry name" value="P-loop containing nucleoside triphosphate hydrolases"/>
    <property type="match status" value="1"/>
</dbReference>
<dbReference type="CDD" id="cd01131">
    <property type="entry name" value="PilT"/>
    <property type="match status" value="1"/>
</dbReference>
<dbReference type="AlphaFoldDB" id="A0A933IDV7"/>
<dbReference type="GO" id="GO:0016887">
    <property type="term" value="F:ATP hydrolysis activity"/>
    <property type="evidence" value="ECO:0007669"/>
    <property type="project" value="InterPro"/>
</dbReference>
<evidence type="ECO:0000259" key="2">
    <source>
        <dbReference type="PROSITE" id="PS00662"/>
    </source>
</evidence>
<comment type="similarity">
    <text evidence="1">Belongs to the GSP E family.</text>
</comment>
<dbReference type="Pfam" id="PF00437">
    <property type="entry name" value="T2SSE"/>
    <property type="match status" value="1"/>
</dbReference>
<accession>A0A933IDV7</accession>
<evidence type="ECO:0000313" key="4">
    <source>
        <dbReference type="Proteomes" id="UP000736328"/>
    </source>
</evidence>
<organism evidence="3 4">
    <name type="scientific">candidate division TA06 bacterium</name>
    <dbReference type="NCBI Taxonomy" id="2250710"/>
    <lineage>
        <taxon>Bacteria</taxon>
        <taxon>Bacteria division TA06</taxon>
    </lineage>
</organism>
<gene>
    <name evidence="3" type="ORF">HY768_05445</name>
</gene>
<dbReference type="PANTHER" id="PTHR30486:SF16">
    <property type="entry name" value="TWITCHING MOTILITY PROTEIN PILT"/>
    <property type="match status" value="1"/>
</dbReference>
<dbReference type="EMBL" id="JACQXR010000068">
    <property type="protein sequence ID" value="MBI4726653.1"/>
    <property type="molecule type" value="Genomic_DNA"/>
</dbReference>
<dbReference type="InterPro" id="IPR050921">
    <property type="entry name" value="T4SS_GSP_E_ATPase"/>
</dbReference>